<protein>
    <recommendedName>
        <fullName evidence="10">Palmitoyltransferase</fullName>
        <ecNumber evidence="10">2.3.1.225</ecNumber>
    </recommendedName>
</protein>
<evidence type="ECO:0000313" key="13">
    <source>
        <dbReference type="EMBL" id="KKA26610.1"/>
    </source>
</evidence>
<feature type="compositionally biased region" description="Polar residues" evidence="11">
    <location>
        <begin position="515"/>
        <end position="525"/>
    </location>
</feature>
<evidence type="ECO:0000256" key="9">
    <source>
        <dbReference type="ARBA" id="ARBA00048048"/>
    </source>
</evidence>
<evidence type="ECO:0000256" key="5">
    <source>
        <dbReference type="ARBA" id="ARBA00023136"/>
    </source>
</evidence>
<feature type="region of interest" description="Disordered" evidence="11">
    <location>
        <begin position="428"/>
        <end position="525"/>
    </location>
</feature>
<comment type="similarity">
    <text evidence="10">Belongs to the DHHC palmitoyltransferase family.</text>
</comment>
<evidence type="ECO:0000259" key="12">
    <source>
        <dbReference type="Pfam" id="PF01529"/>
    </source>
</evidence>
<comment type="catalytic activity">
    <reaction evidence="9 10">
        <text>L-cysteinyl-[protein] + hexadecanoyl-CoA = S-hexadecanoyl-L-cysteinyl-[protein] + CoA</text>
        <dbReference type="Rhea" id="RHEA:36683"/>
        <dbReference type="Rhea" id="RHEA-COMP:10131"/>
        <dbReference type="Rhea" id="RHEA-COMP:11032"/>
        <dbReference type="ChEBI" id="CHEBI:29950"/>
        <dbReference type="ChEBI" id="CHEBI:57287"/>
        <dbReference type="ChEBI" id="CHEBI:57379"/>
        <dbReference type="ChEBI" id="CHEBI:74151"/>
        <dbReference type="EC" id="2.3.1.225"/>
    </reaction>
</comment>
<feature type="transmembrane region" description="Helical" evidence="10">
    <location>
        <begin position="12"/>
        <end position="35"/>
    </location>
</feature>
<sequence>MTPRRWARRLERTCCGCITCLPLVFVYSLTSWGVWVVLSIGSNPPPNSWMGSGSSFVGLLLYFLLNWSYTTAVFTDPGSTTRSNGDYAAIEAPPHATSFTVKSNGEIRYCKKCQMRKPDRAHHCSTCRRCVLKMDHHCPWLATCIGLRNHKAFLLFLTYSTIFSIYACAVSSTWTYIEIMGDVNSVDSLVPVNYIILAVMSGIISIVIGAFTSWHIALAARGQTTIECLEQTRYSSLRDQIYNYHSDRQPGGRFSQPSYGQQLIDMHANAIPGVTRPEEGEDERDRATPTAAAAPAVGLDGQRPTQLSYHELERRQSQKRYQEYMDEEDSRKLPNAFDLGWKRNFFHLLGPSPWLWFLPICNTIGDGWAWDPNPKWVAERERLRREREEQHRREVNAGWGTPDPDLMHASGGLNISTAPSSGVTRHYLTSPTDSERPKGTGMTLGHANKARRPMSKADRILGRTPDQYSDVTPESISMKRLNARGRTIPDDDLLASDSDDSDFSQDLLGDDPLKPQSQVLKPQVPVTSSAAAAPAAAAAAAAMPKPAPLPLARPGLDRSAASSASVRSPSLASPTGQNALTPTMLGSRRWESSAASGLLRKGSAASIGSGSRSGSGSGTGDKSISPFRKPLQSTPAAAVAESSDEDDID</sequence>
<feature type="compositionally biased region" description="Low complexity" evidence="11">
    <location>
        <begin position="600"/>
        <end position="610"/>
    </location>
</feature>
<evidence type="ECO:0000256" key="4">
    <source>
        <dbReference type="ARBA" id="ARBA00022989"/>
    </source>
</evidence>
<dbReference type="OrthoDB" id="302728at2759"/>
<reference evidence="13 14" key="1">
    <citation type="submission" date="2015-03" db="EMBL/GenBank/DDBJ databases">
        <authorList>
            <person name="Radwan O."/>
            <person name="Al-Naeli F.A."/>
            <person name="Rendon G.A."/>
            <person name="Fields C."/>
        </authorList>
    </citation>
    <scope>NUCLEOTIDE SEQUENCE [LARGE SCALE GENOMIC DNA]</scope>
    <source>
        <strain evidence="13">CR-DP1</strain>
    </source>
</reference>
<dbReference type="InterPro" id="IPR001594">
    <property type="entry name" value="Palmitoyltrfase_DHHC"/>
</dbReference>
<comment type="caution">
    <text evidence="13">The sequence shown here is derived from an EMBL/GenBank/DDBJ whole genome shotgun (WGS) entry which is preliminary data.</text>
</comment>
<evidence type="ECO:0000256" key="3">
    <source>
        <dbReference type="ARBA" id="ARBA00022692"/>
    </source>
</evidence>
<keyword evidence="3 10" id="KW-0812">Transmembrane</keyword>
<keyword evidence="4 10" id="KW-1133">Transmembrane helix</keyword>
<dbReference type="Proteomes" id="UP000033483">
    <property type="component" value="Unassembled WGS sequence"/>
</dbReference>
<dbReference type="PANTHER" id="PTHR12246">
    <property type="entry name" value="PALMITOYLTRANSFERASE ZDHHC16"/>
    <property type="match status" value="1"/>
</dbReference>
<feature type="region of interest" description="Disordered" evidence="11">
    <location>
        <begin position="550"/>
        <end position="649"/>
    </location>
</feature>
<keyword evidence="2 10" id="KW-0808">Transferase</keyword>
<evidence type="ECO:0000256" key="8">
    <source>
        <dbReference type="ARBA" id="ARBA00023315"/>
    </source>
</evidence>
<evidence type="ECO:0000256" key="6">
    <source>
        <dbReference type="ARBA" id="ARBA00023139"/>
    </source>
</evidence>
<feature type="transmembrane region" description="Helical" evidence="10">
    <location>
        <begin position="153"/>
        <end position="174"/>
    </location>
</feature>
<evidence type="ECO:0000256" key="10">
    <source>
        <dbReference type="RuleBase" id="RU079119"/>
    </source>
</evidence>
<comment type="subcellular location">
    <subcellularLocation>
        <location evidence="1">Membrane</location>
        <topology evidence="1">Multi-pass membrane protein</topology>
    </subcellularLocation>
</comment>
<feature type="compositionally biased region" description="Polar residues" evidence="11">
    <location>
        <begin position="466"/>
        <end position="475"/>
    </location>
</feature>
<keyword evidence="6" id="KW-0564">Palmitate</keyword>
<dbReference type="PROSITE" id="PS50216">
    <property type="entry name" value="DHHC"/>
    <property type="match status" value="1"/>
</dbReference>
<proteinExistence type="inferred from homology"/>
<keyword evidence="14" id="KW-1185">Reference proteome</keyword>
<keyword evidence="5 10" id="KW-0472">Membrane</keyword>
<feature type="compositionally biased region" description="Low complexity" evidence="11">
    <location>
        <begin position="559"/>
        <end position="573"/>
    </location>
</feature>
<feature type="transmembrane region" description="Helical" evidence="10">
    <location>
        <begin position="194"/>
        <end position="217"/>
    </location>
</feature>
<dbReference type="EC" id="2.3.1.225" evidence="10"/>
<evidence type="ECO:0000256" key="7">
    <source>
        <dbReference type="ARBA" id="ARBA00023288"/>
    </source>
</evidence>
<dbReference type="Pfam" id="PF01529">
    <property type="entry name" value="DHHC"/>
    <property type="match status" value="1"/>
</dbReference>
<comment type="domain">
    <text evidence="10">The DHHC domain is required for palmitoyltransferase activity.</text>
</comment>
<evidence type="ECO:0000256" key="11">
    <source>
        <dbReference type="SAM" id="MobiDB-lite"/>
    </source>
</evidence>
<evidence type="ECO:0000256" key="1">
    <source>
        <dbReference type="ARBA" id="ARBA00004141"/>
    </source>
</evidence>
<dbReference type="GO" id="GO:0016020">
    <property type="term" value="C:membrane"/>
    <property type="evidence" value="ECO:0007669"/>
    <property type="project" value="UniProtKB-SubCell"/>
</dbReference>
<gene>
    <name evidence="13" type="ORF">TD95_003427</name>
</gene>
<evidence type="ECO:0000256" key="2">
    <source>
        <dbReference type="ARBA" id="ARBA00022679"/>
    </source>
</evidence>
<dbReference type="InterPro" id="IPR039859">
    <property type="entry name" value="PFA4/ZDH16/20/ERF2-like"/>
</dbReference>
<evidence type="ECO:0000313" key="14">
    <source>
        <dbReference type="Proteomes" id="UP000033483"/>
    </source>
</evidence>
<dbReference type="EMBL" id="LAEV01002061">
    <property type="protein sequence ID" value="KKA26610.1"/>
    <property type="molecule type" value="Genomic_DNA"/>
</dbReference>
<feature type="domain" description="Palmitoyltransferase DHHC" evidence="12">
    <location>
        <begin position="105"/>
        <end position="230"/>
    </location>
</feature>
<organism evidence="13 14">
    <name type="scientific">Thielaviopsis punctulata</name>
    <dbReference type="NCBI Taxonomy" id="72032"/>
    <lineage>
        <taxon>Eukaryota</taxon>
        <taxon>Fungi</taxon>
        <taxon>Dikarya</taxon>
        <taxon>Ascomycota</taxon>
        <taxon>Pezizomycotina</taxon>
        <taxon>Sordariomycetes</taxon>
        <taxon>Hypocreomycetidae</taxon>
        <taxon>Microascales</taxon>
        <taxon>Ceratocystidaceae</taxon>
        <taxon>Thielaviopsis</taxon>
    </lineage>
</organism>
<keyword evidence="8 10" id="KW-0012">Acyltransferase</keyword>
<feature type="region of interest" description="Disordered" evidence="11">
    <location>
        <begin position="274"/>
        <end position="302"/>
    </location>
</feature>
<accession>A0A0F4Z8D7</accession>
<dbReference type="AlphaFoldDB" id="A0A0F4Z8D7"/>
<feature type="transmembrane region" description="Helical" evidence="10">
    <location>
        <begin position="55"/>
        <end position="74"/>
    </location>
</feature>
<keyword evidence="7" id="KW-0449">Lipoprotein</keyword>
<name>A0A0F4Z8D7_9PEZI</name>
<dbReference type="GO" id="GO:0019706">
    <property type="term" value="F:protein-cysteine S-palmitoyltransferase activity"/>
    <property type="evidence" value="ECO:0007669"/>
    <property type="project" value="UniProtKB-EC"/>
</dbReference>
<feature type="compositionally biased region" description="Acidic residues" evidence="11">
    <location>
        <begin position="490"/>
        <end position="503"/>
    </location>
</feature>